<dbReference type="Pfam" id="PF02195">
    <property type="entry name" value="ParB_N"/>
    <property type="match status" value="1"/>
</dbReference>
<dbReference type="GO" id="GO:0007059">
    <property type="term" value="P:chromosome segregation"/>
    <property type="evidence" value="ECO:0007669"/>
    <property type="project" value="TreeGrafter"/>
</dbReference>
<evidence type="ECO:0000313" key="2">
    <source>
        <dbReference type="EMBL" id="KXB08079.1"/>
    </source>
</evidence>
<dbReference type="InterPro" id="IPR036086">
    <property type="entry name" value="ParB/Sulfiredoxin_sf"/>
</dbReference>
<comment type="caution">
    <text evidence="2">The sequence shown here is derived from an EMBL/GenBank/DDBJ whole genome shotgun (WGS) entry which is preliminary data.</text>
</comment>
<dbReference type="AlphaFoldDB" id="A0A133VNP8"/>
<dbReference type="InterPro" id="IPR050336">
    <property type="entry name" value="Chromosome_partition/occlusion"/>
</dbReference>
<feature type="domain" description="ParB-like N-terminal" evidence="1">
    <location>
        <begin position="3"/>
        <end position="54"/>
    </location>
</feature>
<sequence length="63" mass="7027">MGDIEPLANSIDRVGLLNPITVRKDGSSYRLLAGFRRLEACKSLGWEKIPSQVLEEGESAWRP</sequence>
<organism evidence="2 3">
    <name type="scientific">candidate division MSBL1 archaeon SCGC-AAA385D11</name>
    <dbReference type="NCBI Taxonomy" id="1698286"/>
    <lineage>
        <taxon>Archaea</taxon>
        <taxon>Methanobacteriati</taxon>
        <taxon>Methanobacteriota</taxon>
        <taxon>candidate division MSBL1</taxon>
    </lineage>
</organism>
<gene>
    <name evidence="2" type="ORF">AKJ58_00995</name>
</gene>
<name>A0A133VNP8_9EURY</name>
<dbReference type="Proteomes" id="UP000070256">
    <property type="component" value="Unassembled WGS sequence"/>
</dbReference>
<dbReference type="GO" id="GO:0045881">
    <property type="term" value="P:positive regulation of sporulation resulting in formation of a cellular spore"/>
    <property type="evidence" value="ECO:0007669"/>
    <property type="project" value="TreeGrafter"/>
</dbReference>
<dbReference type="SUPFAM" id="SSF110849">
    <property type="entry name" value="ParB/Sulfiredoxin"/>
    <property type="match status" value="1"/>
</dbReference>
<evidence type="ECO:0000259" key="1">
    <source>
        <dbReference type="Pfam" id="PF02195"/>
    </source>
</evidence>
<dbReference type="GO" id="GO:0005694">
    <property type="term" value="C:chromosome"/>
    <property type="evidence" value="ECO:0007669"/>
    <property type="project" value="TreeGrafter"/>
</dbReference>
<reference evidence="2 3" key="1">
    <citation type="journal article" date="2016" name="Sci. Rep.">
        <title>Metabolic traits of an uncultured archaeal lineage -MSBL1- from brine pools of the Red Sea.</title>
        <authorList>
            <person name="Mwirichia R."/>
            <person name="Alam I."/>
            <person name="Rashid M."/>
            <person name="Vinu M."/>
            <person name="Ba-Alawi W."/>
            <person name="Anthony Kamau A."/>
            <person name="Kamanda Ngugi D."/>
            <person name="Goker M."/>
            <person name="Klenk H.P."/>
            <person name="Bajic V."/>
            <person name="Stingl U."/>
        </authorList>
    </citation>
    <scope>NUCLEOTIDE SEQUENCE [LARGE SCALE GENOMIC DNA]</scope>
    <source>
        <strain evidence="2">SCGC-AAA385D11</strain>
    </source>
</reference>
<accession>A0A133VNP8</accession>
<dbReference type="EMBL" id="LHYK01000013">
    <property type="protein sequence ID" value="KXB08079.1"/>
    <property type="molecule type" value="Genomic_DNA"/>
</dbReference>
<dbReference type="PANTHER" id="PTHR33375">
    <property type="entry name" value="CHROMOSOME-PARTITIONING PROTEIN PARB-RELATED"/>
    <property type="match status" value="1"/>
</dbReference>
<dbReference type="PANTHER" id="PTHR33375:SF1">
    <property type="entry name" value="CHROMOSOME-PARTITIONING PROTEIN PARB-RELATED"/>
    <property type="match status" value="1"/>
</dbReference>
<protein>
    <recommendedName>
        <fullName evidence="1">ParB-like N-terminal domain-containing protein</fullName>
    </recommendedName>
</protein>
<proteinExistence type="predicted"/>
<evidence type="ECO:0000313" key="3">
    <source>
        <dbReference type="Proteomes" id="UP000070256"/>
    </source>
</evidence>
<dbReference type="Gene3D" id="3.90.1530.30">
    <property type="match status" value="1"/>
</dbReference>
<keyword evidence="3" id="KW-1185">Reference proteome</keyword>
<dbReference type="InterPro" id="IPR003115">
    <property type="entry name" value="ParB_N"/>
</dbReference>